<gene>
    <name evidence="1" type="ORF">CCACVL1_01416</name>
</gene>
<dbReference type="Gramene" id="OMP06878">
    <property type="protein sequence ID" value="OMP06878"/>
    <property type="gene ID" value="CCACVL1_01416"/>
</dbReference>
<evidence type="ECO:0000313" key="1">
    <source>
        <dbReference type="EMBL" id="OMP06878.1"/>
    </source>
</evidence>
<reference evidence="1 2" key="1">
    <citation type="submission" date="2013-09" db="EMBL/GenBank/DDBJ databases">
        <title>Corchorus capsularis genome sequencing.</title>
        <authorList>
            <person name="Alam M."/>
            <person name="Haque M.S."/>
            <person name="Islam M.S."/>
            <person name="Emdad E.M."/>
            <person name="Islam M.M."/>
            <person name="Ahmed B."/>
            <person name="Halim A."/>
            <person name="Hossen Q.M.M."/>
            <person name="Hossain M.Z."/>
            <person name="Ahmed R."/>
            <person name="Khan M.M."/>
            <person name="Islam R."/>
            <person name="Rashid M.M."/>
            <person name="Khan S.A."/>
            <person name="Rahman M.S."/>
            <person name="Alam M."/>
        </authorList>
    </citation>
    <scope>NUCLEOTIDE SEQUENCE [LARGE SCALE GENOMIC DNA]</scope>
    <source>
        <strain evidence="2">cv. CVL-1</strain>
        <tissue evidence="1">Whole seedling</tissue>
    </source>
</reference>
<protein>
    <submittedName>
        <fullName evidence="1">Uncharacterized protein</fullName>
    </submittedName>
</protein>
<dbReference type="AlphaFoldDB" id="A0A1R3KIQ3"/>
<evidence type="ECO:0000313" key="2">
    <source>
        <dbReference type="Proteomes" id="UP000188268"/>
    </source>
</evidence>
<name>A0A1R3KIQ3_COCAP</name>
<dbReference type="EMBL" id="AWWV01004750">
    <property type="protein sequence ID" value="OMP06878.1"/>
    <property type="molecule type" value="Genomic_DNA"/>
</dbReference>
<organism evidence="1 2">
    <name type="scientific">Corchorus capsularis</name>
    <name type="common">Jute</name>
    <dbReference type="NCBI Taxonomy" id="210143"/>
    <lineage>
        <taxon>Eukaryota</taxon>
        <taxon>Viridiplantae</taxon>
        <taxon>Streptophyta</taxon>
        <taxon>Embryophyta</taxon>
        <taxon>Tracheophyta</taxon>
        <taxon>Spermatophyta</taxon>
        <taxon>Magnoliopsida</taxon>
        <taxon>eudicotyledons</taxon>
        <taxon>Gunneridae</taxon>
        <taxon>Pentapetalae</taxon>
        <taxon>rosids</taxon>
        <taxon>malvids</taxon>
        <taxon>Malvales</taxon>
        <taxon>Malvaceae</taxon>
        <taxon>Grewioideae</taxon>
        <taxon>Apeibeae</taxon>
        <taxon>Corchorus</taxon>
    </lineage>
</organism>
<proteinExistence type="predicted"/>
<dbReference type="Proteomes" id="UP000188268">
    <property type="component" value="Unassembled WGS sequence"/>
</dbReference>
<sequence length="108" mass="12055">MCSKRAPQMLRAEWLADQESVQTDGHYTGVILPLFVQNVELIDNHVSEVGRRDTDAHESGEIVEFKRVGYRNEASRTCVNLNGWSSAVKSQRYSTPNSAKMCGVLSVP</sequence>
<keyword evidence="2" id="KW-1185">Reference proteome</keyword>
<accession>A0A1R3KIQ3</accession>
<comment type="caution">
    <text evidence="1">The sequence shown here is derived from an EMBL/GenBank/DDBJ whole genome shotgun (WGS) entry which is preliminary data.</text>
</comment>